<accession>A0ABV0G8T8</accession>
<evidence type="ECO:0000313" key="2">
    <source>
        <dbReference type="EMBL" id="MEO3711458.1"/>
    </source>
</evidence>
<dbReference type="SUPFAM" id="SSF101327">
    <property type="entry name" value="YgfB-like"/>
    <property type="match status" value="1"/>
</dbReference>
<evidence type="ECO:0000313" key="3">
    <source>
        <dbReference type="Proteomes" id="UP001462640"/>
    </source>
</evidence>
<organism evidence="2 3">
    <name type="scientific">Roseateles flavus</name>
    <dbReference type="NCBI Taxonomy" id="3149041"/>
    <lineage>
        <taxon>Bacteria</taxon>
        <taxon>Pseudomonadati</taxon>
        <taxon>Pseudomonadota</taxon>
        <taxon>Betaproteobacteria</taxon>
        <taxon>Burkholderiales</taxon>
        <taxon>Sphaerotilaceae</taxon>
        <taxon>Roseateles</taxon>
    </lineage>
</organism>
<reference evidence="2 3" key="1">
    <citation type="submission" date="2024-05" db="EMBL/GenBank/DDBJ databases">
        <title>Roseateles sp. 2.12 16S ribosomal RNA gene Genome sequencing and assembly.</title>
        <authorList>
            <person name="Woo H."/>
        </authorList>
    </citation>
    <scope>NUCLEOTIDE SEQUENCE [LARGE SCALE GENOMIC DNA]</scope>
    <source>
        <strain evidence="2 3">2.12</strain>
    </source>
</reference>
<evidence type="ECO:0000256" key="1">
    <source>
        <dbReference type="SAM" id="MobiDB-lite"/>
    </source>
</evidence>
<feature type="compositionally biased region" description="Basic and acidic residues" evidence="1">
    <location>
        <begin position="8"/>
        <end position="25"/>
    </location>
</feature>
<feature type="region of interest" description="Disordered" evidence="1">
    <location>
        <begin position="1"/>
        <end position="25"/>
    </location>
</feature>
<comment type="caution">
    <text evidence="2">The sequence shown here is derived from an EMBL/GenBank/DDBJ whole genome shotgun (WGS) entry which is preliminary data.</text>
</comment>
<name>A0ABV0G8T8_9BURK</name>
<dbReference type="InterPro" id="IPR011978">
    <property type="entry name" value="YgfB-like"/>
</dbReference>
<dbReference type="InterPro" id="IPR036255">
    <property type="entry name" value="YgfB-like_sf"/>
</dbReference>
<dbReference type="RefSeq" id="WP_347605242.1">
    <property type="nucleotide sequence ID" value="NZ_JBDPZC010000001.1"/>
</dbReference>
<dbReference type="NCBIfam" id="TIGR02292">
    <property type="entry name" value="ygfB_yecA"/>
    <property type="match status" value="1"/>
</dbReference>
<gene>
    <name evidence="2" type="ORF">ABDJ40_01615</name>
</gene>
<keyword evidence="3" id="KW-1185">Reference proteome</keyword>
<protein>
    <submittedName>
        <fullName evidence="2">YecA family protein</fullName>
    </submittedName>
</protein>
<dbReference type="EMBL" id="JBDPZC010000001">
    <property type="protein sequence ID" value="MEO3711458.1"/>
    <property type="molecule type" value="Genomic_DNA"/>
</dbReference>
<sequence length="231" mass="25622">MAAPRPTAAERAKADEPLSEQDMERLQDLLDAVPAPLEPLDISMLDGYLVGVLLQPRPVPFADWAPFVLDPDGRQPPRQFDGEALFALVRRRHRELNTAIAERQWFDPWVFELDEDAEPSEVVYAWVAGFALASEHFPALMEEEAAELLEPLAQLYMHLDPDDLEDAEELIEEIESLEPPSDVAEAVECLVRASLLLADVTRPLKSTQPAGRPGGPRRPGPGGRGGPSRRH</sequence>
<dbReference type="Gene3D" id="1.20.120.740">
    <property type="entry name" value="YgfB uncharacterised protein family UPF0149, PF03695"/>
    <property type="match status" value="1"/>
</dbReference>
<dbReference type="Pfam" id="PF03695">
    <property type="entry name" value="UPF0149"/>
    <property type="match status" value="1"/>
</dbReference>
<feature type="compositionally biased region" description="Gly residues" evidence="1">
    <location>
        <begin position="220"/>
        <end position="231"/>
    </location>
</feature>
<proteinExistence type="predicted"/>
<feature type="region of interest" description="Disordered" evidence="1">
    <location>
        <begin position="202"/>
        <end position="231"/>
    </location>
</feature>
<dbReference type="Proteomes" id="UP001462640">
    <property type="component" value="Unassembled WGS sequence"/>
</dbReference>